<dbReference type="Proteomes" id="UP000709295">
    <property type="component" value="Unassembled WGS sequence"/>
</dbReference>
<feature type="non-terminal residue" evidence="1">
    <location>
        <position position="1"/>
    </location>
</feature>
<dbReference type="EMBL" id="JAENGY010000840">
    <property type="protein sequence ID" value="KAG6955874.1"/>
    <property type="molecule type" value="Genomic_DNA"/>
</dbReference>
<dbReference type="AlphaFoldDB" id="A0A8J5ILK7"/>
<name>A0A8J5ILK7_9STRA</name>
<comment type="caution">
    <text evidence="1">The sequence shown here is derived from an EMBL/GenBank/DDBJ whole genome shotgun (WGS) entry which is preliminary data.</text>
</comment>
<gene>
    <name evidence="1" type="ORF">JG688_00011705</name>
</gene>
<organism evidence="1 2">
    <name type="scientific">Phytophthora aleatoria</name>
    <dbReference type="NCBI Taxonomy" id="2496075"/>
    <lineage>
        <taxon>Eukaryota</taxon>
        <taxon>Sar</taxon>
        <taxon>Stramenopiles</taxon>
        <taxon>Oomycota</taxon>
        <taxon>Peronosporomycetes</taxon>
        <taxon>Peronosporales</taxon>
        <taxon>Peronosporaceae</taxon>
        <taxon>Phytophthora</taxon>
    </lineage>
</organism>
<evidence type="ECO:0000313" key="2">
    <source>
        <dbReference type="Proteomes" id="UP000709295"/>
    </source>
</evidence>
<sequence>MATVGVTTPPDWLRTPNFTKRSDLLEARKQDRQALAFAIEPPLSCDKKFA</sequence>
<reference evidence="1" key="1">
    <citation type="submission" date="2021-01" db="EMBL/GenBank/DDBJ databases">
        <title>Phytophthora aleatoria, a newly-described species from Pinus radiata is distinct from Phytophthora cactorum isolates based on comparative genomics.</title>
        <authorList>
            <person name="Mcdougal R."/>
            <person name="Panda P."/>
            <person name="Williams N."/>
            <person name="Studholme D.J."/>
        </authorList>
    </citation>
    <scope>NUCLEOTIDE SEQUENCE</scope>
    <source>
        <strain evidence="1">NZFS 4037</strain>
    </source>
</reference>
<proteinExistence type="predicted"/>
<accession>A0A8J5ILK7</accession>
<keyword evidence="2" id="KW-1185">Reference proteome</keyword>
<protein>
    <submittedName>
        <fullName evidence="1">Uncharacterized protein</fullName>
    </submittedName>
</protein>
<evidence type="ECO:0000313" key="1">
    <source>
        <dbReference type="EMBL" id="KAG6955874.1"/>
    </source>
</evidence>